<evidence type="ECO:0000256" key="2">
    <source>
        <dbReference type="ARBA" id="ARBA00022676"/>
    </source>
</evidence>
<dbReference type="SUPFAM" id="SSF53756">
    <property type="entry name" value="UDP-Glycosyltransferase/glycogen phosphorylase"/>
    <property type="match status" value="1"/>
</dbReference>
<dbReference type="PANTHER" id="PTHR43179">
    <property type="entry name" value="RHAMNOSYLTRANSFERASE WBBL"/>
    <property type="match status" value="1"/>
</dbReference>
<evidence type="ECO:0000256" key="1">
    <source>
        <dbReference type="ARBA" id="ARBA00006739"/>
    </source>
</evidence>
<dbReference type="Proteomes" id="UP000276010">
    <property type="component" value="Unassembled WGS sequence"/>
</dbReference>
<organism evidence="5 6">
    <name type="scientific">Bibersteinia trehalosi</name>
    <name type="common">Pasteurella trehalosi</name>
    <dbReference type="NCBI Taxonomy" id="47735"/>
    <lineage>
        <taxon>Bacteria</taxon>
        <taxon>Pseudomonadati</taxon>
        <taxon>Pseudomonadota</taxon>
        <taxon>Gammaproteobacteria</taxon>
        <taxon>Pasteurellales</taxon>
        <taxon>Pasteurellaceae</taxon>
        <taxon>Bibersteinia</taxon>
    </lineage>
</organism>
<protein>
    <submittedName>
        <fullName evidence="5">Glycosyltransferase</fullName>
    </submittedName>
</protein>
<feature type="domain" description="Glycosyltransferase 2-like" evidence="4">
    <location>
        <begin position="32"/>
        <end position="209"/>
    </location>
</feature>
<reference evidence="5 6" key="1">
    <citation type="submission" date="2018-11" db="EMBL/GenBank/DDBJ databases">
        <title>Whole genome sequence of Bibersteinia trehalosi strain OADDL-BT1 an multidrug resistant pathogen isolate.</title>
        <authorList>
            <person name="Couger M."/>
            <person name="Ramachandran A."/>
        </authorList>
    </citation>
    <scope>NUCLEOTIDE SEQUENCE [LARGE SCALE GENOMIC DNA]</scope>
    <source>
        <strain evidence="5 6">OADDL-BT1</strain>
    </source>
</reference>
<comment type="similarity">
    <text evidence="1">Belongs to the glycosyltransferase 2 family.</text>
</comment>
<dbReference type="GO" id="GO:0016757">
    <property type="term" value="F:glycosyltransferase activity"/>
    <property type="evidence" value="ECO:0007669"/>
    <property type="project" value="UniProtKB-KW"/>
</dbReference>
<gene>
    <name evidence="5" type="ORF">EIM44_08935</name>
</gene>
<keyword evidence="2" id="KW-0328">Glycosyltransferase</keyword>
<dbReference type="InterPro" id="IPR029044">
    <property type="entry name" value="Nucleotide-diphossugar_trans"/>
</dbReference>
<dbReference type="Pfam" id="PF00535">
    <property type="entry name" value="Glycos_transf_2"/>
    <property type="match status" value="1"/>
</dbReference>
<name>A0A3R8LAS4_BIBTR</name>
<proteinExistence type="inferred from homology"/>
<evidence type="ECO:0000259" key="4">
    <source>
        <dbReference type="Pfam" id="PF00535"/>
    </source>
</evidence>
<keyword evidence="3 5" id="KW-0808">Transferase</keyword>
<evidence type="ECO:0000256" key="3">
    <source>
        <dbReference type="ARBA" id="ARBA00022679"/>
    </source>
</evidence>
<evidence type="ECO:0000313" key="6">
    <source>
        <dbReference type="Proteomes" id="UP000276010"/>
    </source>
</evidence>
<dbReference type="Gene3D" id="3.40.50.2000">
    <property type="entry name" value="Glycogen Phosphorylase B"/>
    <property type="match status" value="1"/>
</dbReference>
<dbReference type="Gene3D" id="3.90.550.10">
    <property type="entry name" value="Spore Coat Polysaccharide Biosynthesis Protein SpsA, Chain A"/>
    <property type="match status" value="1"/>
</dbReference>
<dbReference type="InterPro" id="IPR001173">
    <property type="entry name" value="Glyco_trans_2-like"/>
</dbReference>
<comment type="caution">
    <text evidence="5">The sequence shown here is derived from an EMBL/GenBank/DDBJ whole genome shotgun (WGS) entry which is preliminary data.</text>
</comment>
<sequence length="658" mass="76598">MSNVLENLNKEENLNKILSFYKEKKTNKKIDIIIPVYNGYEFLDKLFESLVENTTLPYRLIIGNDKSPDERVKIFITNFIQTNPKLDIIFIDNSENLGFLKTVNLLSSYAENHLVILNTDTEVPKFWLERLMYPILSNEKIASTTPFTNSGTICSFPEYLVDNSILYRDLELSQIDSLFAYLDVDKLMISVPTGVGFCMGMNFDVIQKIGMFDEIYGKGYGEENDWCQRAIQAGFKNIHIPNLFVYHKHGGSFLSEDKKRYIEEHYRILLNKFPTYDQQIQNTIKENKFDTLRRFMKIFIDLKYTQNENIVFIDHDLGGGANSYRKQKISEYSKENKNIILFTYNINIDEYRVEIITSNYGYSDKFKIDKEADFFKLLEFLKVDLIFLNGLVSFPNVIKMIEQVISFRKKENIRMIFPVHDYFCISPNYTLLGENGIYNGVPVDLDKHTLFLQNSKQEFKLFCQETNATLWHTSWKKLLNECDKILCFSHSSEEIMLTAYSMLQEKLVYIPHDISGKYNEIYSNEQEKGKRIIGILGNINLAKGSRIVQELVYYIENNHLDIKVVLIGNIDRSIKSSVFNKTGSYKGEELPSIIKEYGITEFLIPSVWPETFSYTTDEIMQLGYPLSVFELGAPAERVRNYSKGKILPLEGYLEILCK</sequence>
<dbReference type="EMBL" id="RRUC01000040">
    <property type="protein sequence ID" value="RRN01640.1"/>
    <property type="molecule type" value="Genomic_DNA"/>
</dbReference>
<dbReference type="PANTHER" id="PTHR43179:SF12">
    <property type="entry name" value="GALACTOFURANOSYLTRANSFERASE GLFT2"/>
    <property type="match status" value="1"/>
</dbReference>
<accession>A0A3R8LAS4</accession>
<dbReference type="SUPFAM" id="SSF53448">
    <property type="entry name" value="Nucleotide-diphospho-sugar transferases"/>
    <property type="match status" value="1"/>
</dbReference>
<evidence type="ECO:0000313" key="5">
    <source>
        <dbReference type="EMBL" id="RRN01640.1"/>
    </source>
</evidence>
<dbReference type="AlphaFoldDB" id="A0A3R8LAS4"/>